<name>A0AB38E3G5_XANCH</name>
<reference evidence="3 4" key="1">
    <citation type="submission" date="2017-10" db="EMBL/GenBank/DDBJ databases">
        <authorList>
            <person name="Regsiter A."/>
            <person name="William W."/>
        </authorList>
    </citation>
    <scope>NUCLEOTIDE SEQUENCE [LARGE SCALE GENOMIC DNA]</scope>
    <source>
        <strain evidence="1 4">CFBP6984</strain>
        <strain evidence="2 3">CFBP7430</strain>
    </source>
</reference>
<dbReference type="EMBL" id="OCYT01000109">
    <property type="protein sequence ID" value="SON83492.1"/>
    <property type="molecule type" value="Genomic_DNA"/>
</dbReference>
<dbReference type="Proteomes" id="UP000234181">
    <property type="component" value="Unassembled WGS sequence"/>
</dbReference>
<gene>
    <name evidence="1" type="ORF">XAP6984_520025</name>
    <name evidence="2" type="ORF">XAP7430_480073</name>
</gene>
<dbReference type="AntiFam" id="ANF00011">
    <property type="entry name" value="tRNA translation"/>
</dbReference>
<evidence type="ECO:0000313" key="2">
    <source>
        <dbReference type="EMBL" id="SON90503.1"/>
    </source>
</evidence>
<evidence type="ECO:0000313" key="3">
    <source>
        <dbReference type="Proteomes" id="UP000234166"/>
    </source>
</evidence>
<evidence type="ECO:0000313" key="4">
    <source>
        <dbReference type="Proteomes" id="UP000234181"/>
    </source>
</evidence>
<keyword evidence="4" id="KW-1185">Reference proteome</keyword>
<protein>
    <submittedName>
        <fullName evidence="2">Uncharacterized protein</fullName>
    </submittedName>
</protein>
<accession>A0AB38E3G5</accession>
<comment type="caution">
    <text evidence="2">The sequence shown here is derived from an EMBL/GenBank/DDBJ whole genome shotgun (WGS) entry which is preliminary data.</text>
</comment>
<organism evidence="2 3">
    <name type="scientific">Xanthomonas campestris pv. phaseoli</name>
    <dbReference type="NCBI Taxonomy" id="317013"/>
    <lineage>
        <taxon>Bacteria</taxon>
        <taxon>Pseudomonadati</taxon>
        <taxon>Pseudomonadota</taxon>
        <taxon>Gammaproteobacteria</taxon>
        <taxon>Lysobacterales</taxon>
        <taxon>Lysobacteraceae</taxon>
        <taxon>Xanthomonas</taxon>
    </lineage>
</organism>
<sequence length="108" mass="11944">MSFRIRVSALYERVAKIALETERNAHARRCVMCRHRHGATKKARSFDRTFGVWLPRMDSNHRMPESESGALPLGDGAIKRVGPRLLHAGEGVNTLVAMGGLEPPTPAL</sequence>
<dbReference type="EMBL" id="OCYS01000103">
    <property type="protein sequence ID" value="SON90503.1"/>
    <property type="molecule type" value="Genomic_DNA"/>
</dbReference>
<evidence type="ECO:0000313" key="1">
    <source>
        <dbReference type="EMBL" id="SON83492.1"/>
    </source>
</evidence>
<dbReference type="Proteomes" id="UP000234166">
    <property type="component" value="Unassembled WGS sequence"/>
</dbReference>
<proteinExistence type="predicted"/>
<dbReference type="AlphaFoldDB" id="A0AB38E3G5"/>